<evidence type="ECO:0000313" key="3">
    <source>
        <dbReference type="Proteomes" id="UP001190700"/>
    </source>
</evidence>
<keyword evidence="3" id="KW-1185">Reference proteome</keyword>
<evidence type="ECO:0000313" key="2">
    <source>
        <dbReference type="EMBL" id="KAK3243430.1"/>
    </source>
</evidence>
<accession>A0AAE0EY86</accession>
<dbReference type="EMBL" id="LGRX02032857">
    <property type="protein sequence ID" value="KAK3243430.1"/>
    <property type="molecule type" value="Genomic_DNA"/>
</dbReference>
<protein>
    <submittedName>
        <fullName evidence="2">Uncharacterized protein</fullName>
    </submittedName>
</protein>
<proteinExistence type="predicted"/>
<reference evidence="2 3" key="1">
    <citation type="journal article" date="2015" name="Genome Biol. Evol.">
        <title>Comparative Genomics of a Bacterivorous Green Alga Reveals Evolutionary Causalities and Consequences of Phago-Mixotrophic Mode of Nutrition.</title>
        <authorList>
            <person name="Burns J.A."/>
            <person name="Paasch A."/>
            <person name="Narechania A."/>
            <person name="Kim E."/>
        </authorList>
    </citation>
    <scope>NUCLEOTIDE SEQUENCE [LARGE SCALE GENOMIC DNA]</scope>
    <source>
        <strain evidence="2 3">PLY_AMNH</strain>
    </source>
</reference>
<feature type="compositionally biased region" description="Basic and acidic residues" evidence="1">
    <location>
        <begin position="22"/>
        <end position="38"/>
    </location>
</feature>
<organism evidence="2 3">
    <name type="scientific">Cymbomonas tetramitiformis</name>
    <dbReference type="NCBI Taxonomy" id="36881"/>
    <lineage>
        <taxon>Eukaryota</taxon>
        <taxon>Viridiplantae</taxon>
        <taxon>Chlorophyta</taxon>
        <taxon>Pyramimonadophyceae</taxon>
        <taxon>Pyramimonadales</taxon>
        <taxon>Pyramimonadaceae</taxon>
        <taxon>Cymbomonas</taxon>
    </lineage>
</organism>
<evidence type="ECO:0000256" key="1">
    <source>
        <dbReference type="SAM" id="MobiDB-lite"/>
    </source>
</evidence>
<feature type="region of interest" description="Disordered" evidence="1">
    <location>
        <begin position="17"/>
        <end position="53"/>
    </location>
</feature>
<dbReference type="Proteomes" id="UP001190700">
    <property type="component" value="Unassembled WGS sequence"/>
</dbReference>
<gene>
    <name evidence="2" type="ORF">CYMTET_46915</name>
</gene>
<comment type="caution">
    <text evidence="2">The sequence shown here is derived from an EMBL/GenBank/DDBJ whole genome shotgun (WGS) entry which is preliminary data.</text>
</comment>
<dbReference type="AlphaFoldDB" id="A0AAE0EY86"/>
<sequence length="703" mass="78250">MSTLSWGLLGGKHSGAGLRYDQGPRYDDDAGNDTREAFMRGTSSPTLLAPSLPPSRVCFRKRTESARSQEYELEARGKVRLPALIRGGSCTRVVYGEWPPPAPEPRSDSFKDALLWWQNWRSEADLSEHGVPLVANEGGIKTALKATVPVVTERAHRWAMVLRNDQNVDALLRSVLLVAGCREGKVSASLPQSTCAGLQGKAWQLVQERRDQTSSRINFMERFLVLWAMSLWGEDLPRLTVVYITGDTPTKGKSEQWKCTPDFRKRLRRIFQQCVKFDARFIVEWAPSKEKQFADAPSRNDTGLFFELHREWTLAPTDSVTLGSYDAELGERPPNRHVAAKLYHRPTRGTGRGAKWEQENWLNWWEYQYIVETEKECPTCYDPSDDAEDDEHATSTTEQSVQVVRQILHRHGYTNVLSGVYGTSCDGKNEKDWNKACHATFENVRLSKAFVFDDSLTEVASSLESSATKLFKMDEGSETPWDNVSFDTLAPNTEVPSAEAEAGDGIPGLSQHDSATGKAFELLGGPEFTTGAMLKATGSSDPASIISQLIRNLQAIVSMIYLVKAGSARLSPLCALAWCHAENLRTRPVTDSGLPSPTMRKANITPEKRNSFSRTGIMLRGSVRLMGKDRMVAGASFWRWFVGFDKYARPCTSNEGKRANHAGSCIRQDDTSSDLNIREDSLGGVAVDLMRYAKTGWEGLALT</sequence>
<name>A0AAE0EY86_9CHLO</name>